<gene>
    <name evidence="2" type="ORF">J7W16_13620</name>
</gene>
<feature type="transmembrane region" description="Helical" evidence="1">
    <location>
        <begin position="7"/>
        <end position="26"/>
    </location>
</feature>
<evidence type="ECO:0000313" key="3">
    <source>
        <dbReference type="Proteomes" id="UP000678228"/>
    </source>
</evidence>
<evidence type="ECO:0000313" key="2">
    <source>
        <dbReference type="EMBL" id="MBP3952175.1"/>
    </source>
</evidence>
<keyword evidence="1" id="KW-1133">Transmembrane helix</keyword>
<reference evidence="2" key="1">
    <citation type="submission" date="2021-03" db="EMBL/GenBank/DDBJ databases">
        <title>Bacillus suaedae sp. nov., isolated from Suaeda aralocaspica.</title>
        <authorList>
            <person name="Lei R.F.R."/>
        </authorList>
    </citation>
    <scope>NUCLEOTIDE SEQUENCE</scope>
    <source>
        <strain evidence="2">YZJH907-2</strain>
    </source>
</reference>
<protein>
    <submittedName>
        <fullName evidence="2">YlaF family protein</fullName>
    </submittedName>
</protein>
<dbReference type="EMBL" id="JAGKSQ010000005">
    <property type="protein sequence ID" value="MBP3952175.1"/>
    <property type="molecule type" value="Genomic_DNA"/>
</dbReference>
<name>A0A940WTG7_9BACI</name>
<proteinExistence type="predicted"/>
<keyword evidence="1" id="KW-0472">Membrane</keyword>
<dbReference type="RefSeq" id="WP_210597867.1">
    <property type="nucleotide sequence ID" value="NZ_JAGKSQ010000005.1"/>
</dbReference>
<sequence>MKKENVLFLLLATITVICIMSIGVAVAERSLLISFISIAGVVIATGLGFTLRKKVRESTEDKELDA</sequence>
<comment type="caution">
    <text evidence="2">The sequence shown here is derived from an EMBL/GenBank/DDBJ whole genome shotgun (WGS) entry which is preliminary data.</text>
</comment>
<feature type="transmembrane region" description="Helical" evidence="1">
    <location>
        <begin position="32"/>
        <end position="51"/>
    </location>
</feature>
<keyword evidence="1" id="KW-0812">Transmembrane</keyword>
<dbReference type="Proteomes" id="UP000678228">
    <property type="component" value="Unassembled WGS sequence"/>
</dbReference>
<accession>A0A940WTG7</accession>
<dbReference type="AlphaFoldDB" id="A0A940WTG7"/>
<evidence type="ECO:0000256" key="1">
    <source>
        <dbReference type="SAM" id="Phobius"/>
    </source>
</evidence>
<organism evidence="2 3">
    <name type="scientific">Halalkalibacter suaedae</name>
    <dbReference type="NCBI Taxonomy" id="2822140"/>
    <lineage>
        <taxon>Bacteria</taxon>
        <taxon>Bacillati</taxon>
        <taxon>Bacillota</taxon>
        <taxon>Bacilli</taxon>
        <taxon>Bacillales</taxon>
        <taxon>Bacillaceae</taxon>
        <taxon>Halalkalibacter</taxon>
    </lineage>
</organism>
<dbReference type="InterPro" id="IPR035211">
    <property type="entry name" value="DUF5325"/>
</dbReference>
<keyword evidence="3" id="KW-1185">Reference proteome</keyword>
<dbReference type="Pfam" id="PF17259">
    <property type="entry name" value="DUF5325"/>
    <property type="match status" value="1"/>
</dbReference>